<organism evidence="1 2">
    <name type="scientific">Protopolystoma xenopodis</name>
    <dbReference type="NCBI Taxonomy" id="117903"/>
    <lineage>
        <taxon>Eukaryota</taxon>
        <taxon>Metazoa</taxon>
        <taxon>Spiralia</taxon>
        <taxon>Lophotrochozoa</taxon>
        <taxon>Platyhelminthes</taxon>
        <taxon>Monogenea</taxon>
        <taxon>Polyopisthocotylea</taxon>
        <taxon>Polystomatidea</taxon>
        <taxon>Polystomatidae</taxon>
        <taxon>Protopolystoma</taxon>
    </lineage>
</organism>
<proteinExistence type="predicted"/>
<dbReference type="Proteomes" id="UP000784294">
    <property type="component" value="Unassembled WGS sequence"/>
</dbReference>
<name>A0A3S5AF42_9PLAT</name>
<dbReference type="EMBL" id="CAAALY010089035">
    <property type="protein sequence ID" value="VEL27683.1"/>
    <property type="molecule type" value="Genomic_DNA"/>
</dbReference>
<protein>
    <submittedName>
        <fullName evidence="1">Uncharacterized protein</fullName>
    </submittedName>
</protein>
<comment type="caution">
    <text evidence="1">The sequence shown here is derived from an EMBL/GenBank/DDBJ whole genome shotgun (WGS) entry which is preliminary data.</text>
</comment>
<gene>
    <name evidence="1" type="ORF">PXEA_LOCUS21123</name>
</gene>
<evidence type="ECO:0000313" key="1">
    <source>
        <dbReference type="EMBL" id="VEL27683.1"/>
    </source>
</evidence>
<evidence type="ECO:0000313" key="2">
    <source>
        <dbReference type="Proteomes" id="UP000784294"/>
    </source>
</evidence>
<sequence>MASSIRKNGNCDNFDLAVNADLPNEARKLGFEENAVPSMLAFSSFLEAICKSGEDSRIFIDGGGNVSSDFSDQSTLEPSVRLVVLDPGRYLHGRLLYIFSAERYD</sequence>
<dbReference type="AlphaFoldDB" id="A0A3S5AF42"/>
<accession>A0A3S5AF42</accession>
<keyword evidence="2" id="KW-1185">Reference proteome</keyword>
<reference evidence="1" key="1">
    <citation type="submission" date="2018-11" db="EMBL/GenBank/DDBJ databases">
        <authorList>
            <consortium name="Pathogen Informatics"/>
        </authorList>
    </citation>
    <scope>NUCLEOTIDE SEQUENCE</scope>
</reference>